<dbReference type="InterPro" id="IPR057246">
    <property type="entry name" value="CARBOXYPEPT_ZN_1"/>
</dbReference>
<evidence type="ECO:0000256" key="11">
    <source>
        <dbReference type="PROSITE-ProRule" id="PRU01379"/>
    </source>
</evidence>
<keyword evidence="10" id="KW-1015">Disulfide bond</keyword>
<evidence type="ECO:0000256" key="9">
    <source>
        <dbReference type="ARBA" id="ARBA00023049"/>
    </source>
</evidence>
<sequence length="409" mass="46339">MKGLTVAVFGLCVALAASRFTYNGYQIVVIETNEEQAKLLHENWELDYVTPLPKYGGITKVIVKPEEQVEFYQFLEREQIKFTVTVDDLERHFEEERLELEKNSRDSDRSISFTKYHRYAEINRYLRSLASEHPNLVSLQTIGQSYEGRNLTVIKISSGGSANKPVILVDAGIHAREWIAPATALYIINQLVENSANRHLIQNVDWYILPVLNPDGYEYTHTNTRLWRKTRCAGRRCYGTDGNRNFDFHWGVTGASSSECSETYRGPSAFSEIELQGFRNFARANANRIKLYLTLHSYGNYILYPWGYTSALPSDSAELQALGDSVASRIRTYSGSRFTVGSSTNVLYAAAGGSDDWMKGVNGVELSYTLELQGDRSGFELPASRILSSVRETFVGIRVFHDYVEEKFA</sequence>
<keyword evidence="6 12" id="KW-0732">Signal</keyword>
<dbReference type="InParanoid" id="A0A1W4XSM1"/>
<feature type="domain" description="Peptidase M14" evidence="13">
    <location>
        <begin position="115"/>
        <end position="404"/>
    </location>
</feature>
<evidence type="ECO:0000256" key="10">
    <source>
        <dbReference type="ARBA" id="ARBA00023157"/>
    </source>
</evidence>
<keyword evidence="4" id="KW-0645">Protease</keyword>
<evidence type="ECO:0000256" key="3">
    <source>
        <dbReference type="ARBA" id="ARBA00022645"/>
    </source>
</evidence>
<dbReference type="Proteomes" id="UP000192223">
    <property type="component" value="Unplaced"/>
</dbReference>
<dbReference type="SMART" id="SM00631">
    <property type="entry name" value="Zn_pept"/>
    <property type="match status" value="1"/>
</dbReference>
<dbReference type="Gene3D" id="3.40.630.10">
    <property type="entry name" value="Zn peptidases"/>
    <property type="match status" value="1"/>
</dbReference>
<protein>
    <submittedName>
        <fullName evidence="15">Carboxypeptidase B</fullName>
    </submittedName>
</protein>
<name>A0A1W4XSM1_AGRPL</name>
<keyword evidence="9" id="KW-0482">Metalloprotease</keyword>
<dbReference type="KEGG" id="apln:108744243"/>
<evidence type="ECO:0000256" key="2">
    <source>
        <dbReference type="ARBA" id="ARBA00005988"/>
    </source>
</evidence>
<evidence type="ECO:0000259" key="13">
    <source>
        <dbReference type="PROSITE" id="PS52035"/>
    </source>
</evidence>
<proteinExistence type="inferred from homology"/>
<keyword evidence="14" id="KW-1185">Reference proteome</keyword>
<dbReference type="PROSITE" id="PS52035">
    <property type="entry name" value="PEPTIDASE_M14"/>
    <property type="match status" value="1"/>
</dbReference>
<dbReference type="RefSeq" id="XP_018335420.1">
    <property type="nucleotide sequence ID" value="XM_018479918.1"/>
</dbReference>
<dbReference type="OrthoDB" id="3626597at2759"/>
<dbReference type="PRINTS" id="PR00765">
    <property type="entry name" value="CRBOXYPTASEA"/>
</dbReference>
<feature type="chain" id="PRO_5010726361" evidence="12">
    <location>
        <begin position="19"/>
        <end position="409"/>
    </location>
</feature>
<dbReference type="FunFam" id="3.40.630.10:FF:000001">
    <property type="entry name" value="Carboxypeptidase B"/>
    <property type="match status" value="1"/>
</dbReference>
<dbReference type="GO" id="GO:0004181">
    <property type="term" value="F:metallocarboxypeptidase activity"/>
    <property type="evidence" value="ECO:0007669"/>
    <property type="project" value="InterPro"/>
</dbReference>
<dbReference type="SUPFAM" id="SSF54897">
    <property type="entry name" value="Protease propeptides/inhibitors"/>
    <property type="match status" value="1"/>
</dbReference>
<dbReference type="Gene3D" id="3.30.70.340">
    <property type="entry name" value="Metallocarboxypeptidase-like"/>
    <property type="match status" value="1"/>
</dbReference>
<dbReference type="PANTHER" id="PTHR11705">
    <property type="entry name" value="PROTEASE FAMILY M14 CARBOXYPEPTIDASE A,B"/>
    <property type="match status" value="1"/>
</dbReference>
<gene>
    <name evidence="15" type="primary">LOC108744243</name>
</gene>
<reference evidence="15" key="1">
    <citation type="submission" date="2025-08" db="UniProtKB">
        <authorList>
            <consortium name="RefSeq"/>
        </authorList>
    </citation>
    <scope>IDENTIFICATION</scope>
    <source>
        <tissue evidence="15">Entire body</tissue>
    </source>
</reference>
<evidence type="ECO:0000256" key="12">
    <source>
        <dbReference type="SAM" id="SignalP"/>
    </source>
</evidence>
<evidence type="ECO:0000313" key="15">
    <source>
        <dbReference type="RefSeq" id="XP_018335420.1"/>
    </source>
</evidence>
<dbReference type="InterPro" id="IPR036990">
    <property type="entry name" value="M14A-like_propep"/>
</dbReference>
<organism evidence="14 15">
    <name type="scientific">Agrilus planipennis</name>
    <name type="common">Emerald ash borer</name>
    <name type="synonym">Agrilus marcopoli</name>
    <dbReference type="NCBI Taxonomy" id="224129"/>
    <lineage>
        <taxon>Eukaryota</taxon>
        <taxon>Metazoa</taxon>
        <taxon>Ecdysozoa</taxon>
        <taxon>Arthropoda</taxon>
        <taxon>Hexapoda</taxon>
        <taxon>Insecta</taxon>
        <taxon>Pterygota</taxon>
        <taxon>Neoptera</taxon>
        <taxon>Endopterygota</taxon>
        <taxon>Coleoptera</taxon>
        <taxon>Polyphaga</taxon>
        <taxon>Elateriformia</taxon>
        <taxon>Buprestoidea</taxon>
        <taxon>Buprestidae</taxon>
        <taxon>Agrilinae</taxon>
        <taxon>Agrilus</taxon>
    </lineage>
</organism>
<dbReference type="FunCoup" id="A0A1W4XSM1">
    <property type="interactions" value="60"/>
</dbReference>
<dbReference type="GO" id="GO:0008270">
    <property type="term" value="F:zinc ion binding"/>
    <property type="evidence" value="ECO:0007669"/>
    <property type="project" value="InterPro"/>
</dbReference>
<comment type="similarity">
    <text evidence="2 11">Belongs to the peptidase M14 family.</text>
</comment>
<keyword evidence="7" id="KW-0378">Hydrolase</keyword>
<evidence type="ECO:0000256" key="6">
    <source>
        <dbReference type="ARBA" id="ARBA00022729"/>
    </source>
</evidence>
<dbReference type="GO" id="GO:0005615">
    <property type="term" value="C:extracellular space"/>
    <property type="evidence" value="ECO:0007669"/>
    <property type="project" value="TreeGrafter"/>
</dbReference>
<dbReference type="CDD" id="cd03860">
    <property type="entry name" value="M14_CP_A-B_like"/>
    <property type="match status" value="1"/>
</dbReference>
<dbReference type="AlphaFoldDB" id="A0A1W4XSM1"/>
<keyword evidence="5" id="KW-0479">Metal-binding</keyword>
<evidence type="ECO:0000256" key="1">
    <source>
        <dbReference type="ARBA" id="ARBA00001947"/>
    </source>
</evidence>
<dbReference type="GeneID" id="108744243"/>
<dbReference type="Pfam" id="PF00246">
    <property type="entry name" value="Peptidase_M14"/>
    <property type="match status" value="1"/>
</dbReference>
<dbReference type="Pfam" id="PF02244">
    <property type="entry name" value="Propep_M14"/>
    <property type="match status" value="1"/>
</dbReference>
<dbReference type="STRING" id="224129.A0A1W4XSM1"/>
<dbReference type="PROSITE" id="PS00132">
    <property type="entry name" value="CARBOXYPEPT_ZN_1"/>
    <property type="match status" value="1"/>
</dbReference>
<dbReference type="InterPro" id="IPR000834">
    <property type="entry name" value="Peptidase_M14"/>
</dbReference>
<keyword evidence="8" id="KW-0862">Zinc</keyword>
<feature type="signal peptide" evidence="12">
    <location>
        <begin position="1"/>
        <end position="18"/>
    </location>
</feature>
<evidence type="ECO:0000256" key="5">
    <source>
        <dbReference type="ARBA" id="ARBA00022723"/>
    </source>
</evidence>
<dbReference type="GO" id="GO:0006508">
    <property type="term" value="P:proteolysis"/>
    <property type="evidence" value="ECO:0007669"/>
    <property type="project" value="UniProtKB-KW"/>
</dbReference>
<dbReference type="SUPFAM" id="SSF53187">
    <property type="entry name" value="Zn-dependent exopeptidases"/>
    <property type="match status" value="1"/>
</dbReference>
<dbReference type="PANTHER" id="PTHR11705:SF140">
    <property type="entry name" value="FI02848P-RELATED"/>
    <property type="match status" value="1"/>
</dbReference>
<evidence type="ECO:0000256" key="7">
    <source>
        <dbReference type="ARBA" id="ARBA00022801"/>
    </source>
</evidence>
<evidence type="ECO:0000313" key="14">
    <source>
        <dbReference type="Proteomes" id="UP000192223"/>
    </source>
</evidence>
<comment type="cofactor">
    <cofactor evidence="1">
        <name>Zn(2+)</name>
        <dbReference type="ChEBI" id="CHEBI:29105"/>
    </cofactor>
</comment>
<feature type="active site" description="Proton donor/acceptor" evidence="11">
    <location>
        <position position="371"/>
    </location>
</feature>
<evidence type="ECO:0000256" key="4">
    <source>
        <dbReference type="ARBA" id="ARBA00022670"/>
    </source>
</evidence>
<keyword evidence="3 15" id="KW-0121">Carboxypeptidase</keyword>
<accession>A0A1W4XSM1</accession>
<dbReference type="InterPro" id="IPR003146">
    <property type="entry name" value="M14A_act_pep"/>
</dbReference>
<evidence type="ECO:0000256" key="8">
    <source>
        <dbReference type="ARBA" id="ARBA00022833"/>
    </source>
</evidence>